<evidence type="ECO:0000313" key="5">
    <source>
        <dbReference type="Proteomes" id="UP000255239"/>
    </source>
</evidence>
<dbReference type="RefSeq" id="WP_001610306.1">
    <property type="nucleotide sequence ID" value="NZ_BIIV01000035.1"/>
</dbReference>
<reference evidence="1" key="3">
    <citation type="submission" date="2020-07" db="EMBL/GenBank/DDBJ databases">
        <title>Clinical and genomic characterization of carbapenemase-producing Enterobacterales causing secondary infections during the COVID-19 crisis at a New York City hospital.</title>
        <authorList>
            <person name="Gomez-Simmonds A."/>
            <person name="Annavajhala M.K."/>
            <person name="Uhlemann A.-C."/>
        </authorList>
    </citation>
    <scope>NUCLEOTIDE SEQUENCE</scope>
    <source>
        <strain evidence="1">NK1607</strain>
    </source>
</reference>
<dbReference type="GeneID" id="75171599"/>
<name>A0A1S9BMD7_KLEPN</name>
<protein>
    <submittedName>
        <fullName evidence="2">Nucleotidyltransferase</fullName>
    </submittedName>
</protein>
<evidence type="ECO:0000313" key="2">
    <source>
        <dbReference type="EMBL" id="OVF76114.1"/>
    </source>
</evidence>
<dbReference type="EMBL" id="UGMG01000002">
    <property type="protein sequence ID" value="STX11556.1"/>
    <property type="molecule type" value="Genomic_DNA"/>
</dbReference>
<dbReference type="EMBL" id="NDBK01000033">
    <property type="protein sequence ID" value="OVF76114.1"/>
    <property type="molecule type" value="Genomic_DNA"/>
</dbReference>
<evidence type="ECO:0000313" key="4">
    <source>
        <dbReference type="Proteomes" id="UP000196447"/>
    </source>
</evidence>
<gene>
    <name evidence="2" type="ORF">B5L96_05505</name>
    <name evidence="1" type="ORF">IE992_28685</name>
    <name evidence="3" type="ORF">NCTC11679_06013</name>
</gene>
<reference evidence="3 5" key="2">
    <citation type="submission" date="2018-06" db="EMBL/GenBank/DDBJ databases">
        <authorList>
            <consortium name="Pathogen Informatics"/>
            <person name="Doyle S."/>
        </authorList>
    </citation>
    <scope>NUCLEOTIDE SEQUENCE [LARGE SCALE GENOMIC DNA]</scope>
    <source>
        <strain evidence="3 5">NCTC11679</strain>
    </source>
</reference>
<evidence type="ECO:0000313" key="3">
    <source>
        <dbReference type="EMBL" id="STX11556.1"/>
    </source>
</evidence>
<sequence>MALTVTAAFNEFQRNIVNLDSSQTDRARASRDWLLGRMNTFPNNDVYFPIIYPDIHTGFGSFARRTKIRPLDDIDLMFGLDGDDCVYSESDGKIIITAREGTVRLKYYKHDGTNFINSRKIINSFISSLNQIPQYDKADVKRNQEAATLKLKSYDWNFDIVPAFITTPDSFGKTYYLIPDGNGHWKKTDPRIDKQKVTDLNVKLSGNMLNVIRVIKYWQKRPTMPSMSSYLLETMLLNYFNGRSECYQWVDLEIVNVLGYLASAIFSPVYDHKGIQGNINNLSDDDKLKISIRCYLDQGKATEARNYESQNNHRASINKWQDVFGVNFPSYG</sequence>
<dbReference type="AlphaFoldDB" id="A0A1S9BMD7"/>
<dbReference type="Proteomes" id="UP000255239">
    <property type="component" value="Unassembled WGS sequence"/>
</dbReference>
<evidence type="ECO:0000313" key="1">
    <source>
        <dbReference type="EMBL" id="MBD3721744.1"/>
    </source>
</evidence>
<dbReference type="Proteomes" id="UP000609027">
    <property type="component" value="Unassembled WGS sequence"/>
</dbReference>
<dbReference type="EMBL" id="JACXTJ010000006">
    <property type="protein sequence ID" value="MBD3721744.1"/>
    <property type="molecule type" value="Genomic_DNA"/>
</dbReference>
<dbReference type="Gene3D" id="3.30.460.90">
    <property type="match status" value="1"/>
</dbReference>
<proteinExistence type="predicted"/>
<accession>A0A1S9BMD7</accession>
<organism evidence="2 4">
    <name type="scientific">Klebsiella pneumoniae</name>
    <dbReference type="NCBI Taxonomy" id="573"/>
    <lineage>
        <taxon>Bacteria</taxon>
        <taxon>Pseudomonadati</taxon>
        <taxon>Pseudomonadota</taxon>
        <taxon>Gammaproteobacteria</taxon>
        <taxon>Enterobacterales</taxon>
        <taxon>Enterobacteriaceae</taxon>
        <taxon>Klebsiella/Raoultella group</taxon>
        <taxon>Klebsiella</taxon>
        <taxon>Klebsiella pneumoniae complex</taxon>
    </lineage>
</organism>
<dbReference type="Proteomes" id="UP000196447">
    <property type="component" value="Unassembled WGS sequence"/>
</dbReference>
<dbReference type="GO" id="GO:0016740">
    <property type="term" value="F:transferase activity"/>
    <property type="evidence" value="ECO:0007669"/>
    <property type="project" value="UniProtKB-KW"/>
</dbReference>
<keyword evidence="2" id="KW-0808">Transferase</keyword>
<reference evidence="2 4" key="1">
    <citation type="submission" date="2017-03" db="EMBL/GenBank/DDBJ databases">
        <authorList>
            <person name="Fouts D."/>
            <person name="Stalin M.J."/>
            <person name="Chen L."/>
            <person name="Wright M."/>
            <person name="Sutton G."/>
            <person name="Nguyen K."/>
            <person name="Vanduin D."/>
            <person name="Rojas L."/>
            <person name="Hujer A."/>
            <person name="Hujer K."/>
            <person name="Bonomo R."/>
            <person name="Kreiswirth B."/>
            <person name="Adams M."/>
        </authorList>
    </citation>
    <scope>NUCLEOTIDE SEQUENCE [LARGE SCALE GENOMIC DNA]</scope>
    <source>
        <strain evidence="2 4">39383</strain>
    </source>
</reference>